<evidence type="ECO:0000256" key="11">
    <source>
        <dbReference type="ARBA" id="ARBA00022833"/>
    </source>
</evidence>
<name>A0A328DZS7_9ASTE</name>
<reference evidence="16 17" key="1">
    <citation type="submission" date="2018-06" db="EMBL/GenBank/DDBJ databases">
        <title>The Genome of Cuscuta australis (Dodder) Provides Insight into the Evolution of Plant Parasitism.</title>
        <authorList>
            <person name="Liu H."/>
        </authorList>
    </citation>
    <scope>NUCLEOTIDE SEQUENCE [LARGE SCALE GENOMIC DNA]</scope>
    <source>
        <strain evidence="17">cv. Yunnan</strain>
        <tissue evidence="16">Vines</tissue>
    </source>
</reference>
<evidence type="ECO:0000256" key="4">
    <source>
        <dbReference type="ARBA" id="ARBA00005884"/>
    </source>
</evidence>
<dbReference type="InterPro" id="IPR002867">
    <property type="entry name" value="IBR_dom"/>
</dbReference>
<evidence type="ECO:0000256" key="9">
    <source>
        <dbReference type="ARBA" id="ARBA00022771"/>
    </source>
</evidence>
<dbReference type="Gene3D" id="3.30.40.10">
    <property type="entry name" value="Zinc/RING finger domain, C3HC4 (zinc finger)"/>
    <property type="match status" value="1"/>
</dbReference>
<protein>
    <recommendedName>
        <fullName evidence="5">RBR-type E3 ubiquitin transferase</fullName>
        <ecNumber evidence="5">2.3.2.31</ecNumber>
    </recommendedName>
</protein>
<accession>A0A328DZS7</accession>
<feature type="domain" description="RING-type" evidence="15">
    <location>
        <begin position="87"/>
        <end position="292"/>
    </location>
</feature>
<dbReference type="SUPFAM" id="SSF57850">
    <property type="entry name" value="RING/U-box"/>
    <property type="match status" value="3"/>
</dbReference>
<keyword evidence="10" id="KW-0833">Ubl conjugation pathway</keyword>
<comment type="cofactor">
    <cofactor evidence="2">
        <name>Zn(2+)</name>
        <dbReference type="ChEBI" id="CHEBI:29105"/>
    </cofactor>
</comment>
<evidence type="ECO:0000256" key="1">
    <source>
        <dbReference type="ARBA" id="ARBA00001798"/>
    </source>
</evidence>
<dbReference type="CDD" id="cd22582">
    <property type="entry name" value="BRcat_RBR_unk"/>
    <property type="match status" value="1"/>
</dbReference>
<comment type="catalytic activity">
    <reaction evidence="1">
        <text>[E2 ubiquitin-conjugating enzyme]-S-ubiquitinyl-L-cysteine + [acceptor protein]-L-lysine = [E2 ubiquitin-conjugating enzyme]-L-cysteine + [acceptor protein]-N(6)-ubiquitinyl-L-lysine.</text>
        <dbReference type="EC" id="2.3.2.31"/>
    </reaction>
</comment>
<dbReference type="InterPro" id="IPR001841">
    <property type="entry name" value="Znf_RING"/>
</dbReference>
<evidence type="ECO:0000256" key="5">
    <source>
        <dbReference type="ARBA" id="ARBA00012251"/>
    </source>
</evidence>
<dbReference type="InterPro" id="IPR031127">
    <property type="entry name" value="E3_UB_ligase_RBR"/>
</dbReference>
<evidence type="ECO:0000256" key="3">
    <source>
        <dbReference type="ARBA" id="ARBA00003976"/>
    </source>
</evidence>
<dbReference type="PROSITE" id="PS51873">
    <property type="entry name" value="TRIAD"/>
    <property type="match status" value="1"/>
</dbReference>
<proteinExistence type="inferred from homology"/>
<feature type="region of interest" description="Disordered" evidence="13">
    <location>
        <begin position="1"/>
        <end position="31"/>
    </location>
</feature>
<keyword evidence="6" id="KW-0808">Transferase</keyword>
<dbReference type="InterPro" id="IPR044066">
    <property type="entry name" value="TRIAD_supradom"/>
</dbReference>
<dbReference type="UniPathway" id="UPA00143"/>
<dbReference type="Pfam" id="PF01485">
    <property type="entry name" value="IBR"/>
    <property type="match status" value="1"/>
</dbReference>
<dbReference type="InterPro" id="IPR013083">
    <property type="entry name" value="Znf_RING/FYVE/PHD"/>
</dbReference>
<dbReference type="EC" id="2.3.2.31" evidence="5"/>
<dbReference type="SMART" id="SM00647">
    <property type="entry name" value="IBR"/>
    <property type="match status" value="2"/>
</dbReference>
<evidence type="ECO:0000256" key="10">
    <source>
        <dbReference type="ARBA" id="ARBA00022786"/>
    </source>
</evidence>
<evidence type="ECO:0000256" key="12">
    <source>
        <dbReference type="PROSITE-ProRule" id="PRU00175"/>
    </source>
</evidence>
<comment type="function">
    <text evidence="3">Might act as an E3 ubiquitin-protein ligase, or as part of E3 complex, which accepts ubiquitin from specific E2 ubiquitin-conjugating enzymes and then transfers it to substrates.</text>
</comment>
<dbReference type="GO" id="GO:0008270">
    <property type="term" value="F:zinc ion binding"/>
    <property type="evidence" value="ECO:0007669"/>
    <property type="project" value="UniProtKB-KW"/>
</dbReference>
<dbReference type="GO" id="GO:0016567">
    <property type="term" value="P:protein ubiquitination"/>
    <property type="evidence" value="ECO:0007669"/>
    <property type="project" value="UniProtKB-UniPathway"/>
</dbReference>
<keyword evidence="17" id="KW-1185">Reference proteome</keyword>
<dbReference type="AlphaFoldDB" id="A0A328DZS7"/>
<evidence type="ECO:0000256" key="6">
    <source>
        <dbReference type="ARBA" id="ARBA00022679"/>
    </source>
</evidence>
<evidence type="ECO:0000313" key="16">
    <source>
        <dbReference type="EMBL" id="RAL50008.1"/>
    </source>
</evidence>
<keyword evidence="7" id="KW-0479">Metal-binding</keyword>
<dbReference type="EMBL" id="NQVE01000072">
    <property type="protein sequence ID" value="RAL50008.1"/>
    <property type="molecule type" value="Genomic_DNA"/>
</dbReference>
<dbReference type="PROSITE" id="PS50089">
    <property type="entry name" value="ZF_RING_2"/>
    <property type="match status" value="1"/>
</dbReference>
<keyword evidence="11" id="KW-0862">Zinc</keyword>
<dbReference type="CDD" id="cd22584">
    <property type="entry name" value="Rcat_RBR_unk"/>
    <property type="match status" value="1"/>
</dbReference>
<evidence type="ECO:0000256" key="8">
    <source>
        <dbReference type="ARBA" id="ARBA00022737"/>
    </source>
</evidence>
<dbReference type="FunFam" id="3.30.40.10:FF:000230">
    <property type="entry name" value="RBR-type E3 ubiquitin transferase"/>
    <property type="match status" value="1"/>
</dbReference>
<dbReference type="Gene3D" id="1.20.120.1750">
    <property type="match status" value="1"/>
</dbReference>
<evidence type="ECO:0000256" key="13">
    <source>
        <dbReference type="SAM" id="MobiDB-lite"/>
    </source>
</evidence>
<evidence type="ECO:0000256" key="2">
    <source>
        <dbReference type="ARBA" id="ARBA00001947"/>
    </source>
</evidence>
<comment type="similarity">
    <text evidence="4">Belongs to the RBR family. Ariadne subfamily.</text>
</comment>
<keyword evidence="8" id="KW-0677">Repeat</keyword>
<evidence type="ECO:0000259" key="14">
    <source>
        <dbReference type="PROSITE" id="PS50089"/>
    </source>
</evidence>
<evidence type="ECO:0000313" key="17">
    <source>
        <dbReference type="Proteomes" id="UP000249390"/>
    </source>
</evidence>
<dbReference type="PANTHER" id="PTHR11685">
    <property type="entry name" value="RBR FAMILY RING FINGER AND IBR DOMAIN-CONTAINING"/>
    <property type="match status" value="1"/>
</dbReference>
<dbReference type="Proteomes" id="UP000249390">
    <property type="component" value="Unassembled WGS sequence"/>
</dbReference>
<sequence>MAPQTREQYLQATSTTATTKKPRSHGSDCSGTKSVVIDLTGDDEFHVFKAKSKASSRLKTECSSSKPIYIEIDDDDDDDAGMETGPPPFMCQICYELKQPNEYFRIMGCGHSHCFDCISKFVASKIQENIARISCPNPGCAGVLEPHHCASILPKNVFDRWGDVLCEALLLASDKFYCPFKDCSALLLDEKLNVVESECPECRRLFCAKCKVPWHPDMACSEFQKLHKDERESGDLQLMHLAKDREWKRCPNCGVFVERTEGCPFMKCRCKCSFCYKCGARTKDHHCSKCGT</sequence>
<gene>
    <name evidence="16" type="ORF">DM860_016784</name>
</gene>
<evidence type="ECO:0000259" key="15">
    <source>
        <dbReference type="PROSITE" id="PS51873"/>
    </source>
</evidence>
<dbReference type="GO" id="GO:0061630">
    <property type="term" value="F:ubiquitin protein ligase activity"/>
    <property type="evidence" value="ECO:0007669"/>
    <property type="project" value="UniProtKB-EC"/>
</dbReference>
<keyword evidence="9 12" id="KW-0863">Zinc-finger</keyword>
<feature type="domain" description="RING-type" evidence="14">
    <location>
        <begin position="91"/>
        <end position="136"/>
    </location>
</feature>
<comment type="caution">
    <text evidence="16">The sequence shown here is derived from an EMBL/GenBank/DDBJ whole genome shotgun (WGS) entry which is preliminary data.</text>
</comment>
<feature type="compositionally biased region" description="Polar residues" evidence="13">
    <location>
        <begin position="1"/>
        <end position="19"/>
    </location>
</feature>
<organism evidence="16 17">
    <name type="scientific">Cuscuta australis</name>
    <dbReference type="NCBI Taxonomy" id="267555"/>
    <lineage>
        <taxon>Eukaryota</taxon>
        <taxon>Viridiplantae</taxon>
        <taxon>Streptophyta</taxon>
        <taxon>Embryophyta</taxon>
        <taxon>Tracheophyta</taxon>
        <taxon>Spermatophyta</taxon>
        <taxon>Magnoliopsida</taxon>
        <taxon>eudicotyledons</taxon>
        <taxon>Gunneridae</taxon>
        <taxon>Pentapetalae</taxon>
        <taxon>asterids</taxon>
        <taxon>lamiids</taxon>
        <taxon>Solanales</taxon>
        <taxon>Convolvulaceae</taxon>
        <taxon>Cuscuteae</taxon>
        <taxon>Cuscuta</taxon>
        <taxon>Cuscuta subgen. Grammica</taxon>
        <taxon>Cuscuta sect. Cleistogrammica</taxon>
    </lineage>
</organism>
<evidence type="ECO:0000256" key="7">
    <source>
        <dbReference type="ARBA" id="ARBA00022723"/>
    </source>
</evidence>